<dbReference type="OrthoDB" id="7236at2157"/>
<dbReference type="EMBL" id="BMQS01000006">
    <property type="protein sequence ID" value="GGT92417.1"/>
    <property type="molecule type" value="Genomic_DNA"/>
</dbReference>
<evidence type="ECO:0000259" key="1">
    <source>
        <dbReference type="Pfam" id="PF00248"/>
    </source>
</evidence>
<gene>
    <name evidence="3" type="ORF">GCM10007116_07690</name>
    <name evidence="2" type="ORF">HS1genome_1931</name>
</gene>
<name>A0A348B5U0_9CREN</name>
<sequence length="305" mass="35016">MERKKLGWTGEEISPLILGTFEHGVRTLVSEEEAVKLLNRAIELGINAFDTAESYGKGESERVLGKVIKGVKRDEVFLITKVSPEHLRYDDVLKSAERSMRRLDVSYIDLYLVHWPNHYVPLRETAKAMEKLVNDGKVRYVGVSNFSLPLLREFREHLSRTDVAADEVHYNLLFRAIEEEVYPYASREGIPILAYDPLGLGYLVGRREIRDEYRWYFLAKDGVVEALAPLVEEVRKTAERLGLTPAQVLLGWLTSKELVFPVFNTTKQKHLEENVGFRETPLDAIQSLESISTKVWLDLRSKELV</sequence>
<keyword evidence="4" id="KW-1185">Reference proteome</keyword>
<proteinExistence type="predicted"/>
<dbReference type="AlphaFoldDB" id="A0A348B5U0"/>
<dbReference type="PANTHER" id="PTHR43638:SF3">
    <property type="entry name" value="ALDEHYDE REDUCTASE"/>
    <property type="match status" value="1"/>
</dbReference>
<dbReference type="CDD" id="cd19072">
    <property type="entry name" value="AKR_AKR3F1-like"/>
    <property type="match status" value="1"/>
</dbReference>
<dbReference type="Proteomes" id="UP000276741">
    <property type="component" value="Chromosome"/>
</dbReference>
<dbReference type="InterPro" id="IPR018170">
    <property type="entry name" value="Aldo/ket_reductase_CS"/>
</dbReference>
<dbReference type="KEGG" id="sacd:HS1genome_1931"/>
<dbReference type="InterPro" id="IPR036812">
    <property type="entry name" value="NAD(P)_OxRdtase_dom_sf"/>
</dbReference>
<dbReference type="EMBL" id="AP018553">
    <property type="protein sequence ID" value="BBD73542.1"/>
    <property type="molecule type" value="Genomic_DNA"/>
</dbReference>
<dbReference type="PROSITE" id="PS00062">
    <property type="entry name" value="ALDOKETO_REDUCTASE_2"/>
    <property type="match status" value="1"/>
</dbReference>
<dbReference type="GeneID" id="38667399"/>
<evidence type="ECO:0000313" key="3">
    <source>
        <dbReference type="EMBL" id="GGT92417.1"/>
    </source>
</evidence>
<accession>A0A348B5U0</accession>
<feature type="domain" description="NADP-dependent oxidoreductase" evidence="1">
    <location>
        <begin position="15"/>
        <end position="284"/>
    </location>
</feature>
<dbReference type="InterPro" id="IPR023210">
    <property type="entry name" value="NADP_OxRdtase_dom"/>
</dbReference>
<evidence type="ECO:0000313" key="2">
    <source>
        <dbReference type="EMBL" id="BBD73542.1"/>
    </source>
</evidence>
<dbReference type="SUPFAM" id="SSF51430">
    <property type="entry name" value="NAD(P)-linked oxidoreductase"/>
    <property type="match status" value="1"/>
</dbReference>
<dbReference type="PANTHER" id="PTHR43638">
    <property type="entry name" value="OXIDOREDUCTASE, ALDO/KETO REDUCTASE FAMILY PROTEIN"/>
    <property type="match status" value="1"/>
</dbReference>
<dbReference type="Pfam" id="PF00248">
    <property type="entry name" value="Aldo_ket_red"/>
    <property type="match status" value="1"/>
</dbReference>
<dbReference type="Proteomes" id="UP000616143">
    <property type="component" value="Unassembled WGS sequence"/>
</dbReference>
<reference evidence="3" key="4">
    <citation type="submission" date="2020-09" db="EMBL/GenBank/DDBJ databases">
        <authorList>
            <person name="Sun Q."/>
            <person name="Ohkuma M."/>
        </authorList>
    </citation>
    <scope>NUCLEOTIDE SEQUENCE</scope>
    <source>
        <strain evidence="3">JCM 31740</strain>
    </source>
</reference>
<reference evidence="4" key="2">
    <citation type="submission" date="2018-04" db="EMBL/GenBank/DDBJ databases">
        <title>Complete genome sequence of Sulfodiicoccus acidiphilus strain HS-1.</title>
        <authorList>
            <person name="Sakai H.D."/>
            <person name="Kurosawa N."/>
        </authorList>
    </citation>
    <scope>NUCLEOTIDE SEQUENCE [LARGE SCALE GENOMIC DNA]</scope>
    <source>
        <strain evidence="4">HS-1</strain>
    </source>
</reference>
<dbReference type="RefSeq" id="WP_126450781.1">
    <property type="nucleotide sequence ID" value="NZ_AP018553.1"/>
</dbReference>
<evidence type="ECO:0000313" key="4">
    <source>
        <dbReference type="Proteomes" id="UP000276741"/>
    </source>
</evidence>
<reference evidence="2" key="3">
    <citation type="journal article" date="2019" name="BMC Res. Notes">
        <title>Complete genome sequence of the Sulfodiicoccus acidiphilus strain HS-1T, the first crenarchaeon that lacks polB3, isolated from an acidic hot spring in Ohwaku-dani, Hakone, Japan.</title>
        <authorList>
            <person name="Sakai H.D."/>
            <person name="Kurosawa N."/>
        </authorList>
    </citation>
    <scope>NUCLEOTIDE SEQUENCE</scope>
    <source>
        <strain evidence="2">HS-1</strain>
    </source>
</reference>
<dbReference type="InterPro" id="IPR020471">
    <property type="entry name" value="AKR"/>
</dbReference>
<dbReference type="PRINTS" id="PR00069">
    <property type="entry name" value="ALDKETRDTASE"/>
</dbReference>
<organism evidence="2 4">
    <name type="scientific">Sulfodiicoccus acidiphilus</name>
    <dbReference type="NCBI Taxonomy" id="1670455"/>
    <lineage>
        <taxon>Archaea</taxon>
        <taxon>Thermoproteota</taxon>
        <taxon>Thermoprotei</taxon>
        <taxon>Sulfolobales</taxon>
        <taxon>Sulfolobaceae</taxon>
        <taxon>Sulfodiicoccus</taxon>
    </lineage>
</organism>
<dbReference type="GO" id="GO:0016491">
    <property type="term" value="F:oxidoreductase activity"/>
    <property type="evidence" value="ECO:0007669"/>
    <property type="project" value="InterPro"/>
</dbReference>
<reference evidence="3" key="1">
    <citation type="journal article" date="2014" name="Int. J. Syst. Evol. Microbiol.">
        <title>Complete genome sequence of Corynebacterium casei LMG S-19264T (=DSM 44701T), isolated from a smear-ripened cheese.</title>
        <authorList>
            <consortium name="US DOE Joint Genome Institute (JGI-PGF)"/>
            <person name="Walter F."/>
            <person name="Albersmeier A."/>
            <person name="Kalinowski J."/>
            <person name="Ruckert C."/>
        </authorList>
    </citation>
    <scope>NUCLEOTIDE SEQUENCE</scope>
    <source>
        <strain evidence="3">JCM 31740</strain>
    </source>
</reference>
<dbReference type="Gene3D" id="3.20.20.100">
    <property type="entry name" value="NADP-dependent oxidoreductase domain"/>
    <property type="match status" value="1"/>
</dbReference>
<protein>
    <submittedName>
        <fullName evidence="2">Aldo/keto reductase</fullName>
    </submittedName>
</protein>